<evidence type="ECO:0000256" key="1">
    <source>
        <dbReference type="SAM" id="MobiDB-lite"/>
    </source>
</evidence>
<dbReference type="AlphaFoldDB" id="A0A1F6EJR7"/>
<proteinExistence type="predicted"/>
<comment type="caution">
    <text evidence="2">The sequence shown here is derived from an EMBL/GenBank/DDBJ whole genome shotgun (WGS) entry which is preliminary data.</text>
</comment>
<organism evidence="2 3">
    <name type="scientific">Candidatus Kaiserbacteria bacterium RIFCSPLOWO2_01_FULL_54_20</name>
    <dbReference type="NCBI Taxonomy" id="1798513"/>
    <lineage>
        <taxon>Bacteria</taxon>
        <taxon>Candidatus Kaiseribacteriota</taxon>
    </lineage>
</organism>
<reference evidence="2 3" key="1">
    <citation type="journal article" date="2016" name="Nat. Commun.">
        <title>Thousands of microbial genomes shed light on interconnected biogeochemical processes in an aquifer system.</title>
        <authorList>
            <person name="Anantharaman K."/>
            <person name="Brown C.T."/>
            <person name="Hug L.A."/>
            <person name="Sharon I."/>
            <person name="Castelle C.J."/>
            <person name="Probst A.J."/>
            <person name="Thomas B.C."/>
            <person name="Singh A."/>
            <person name="Wilkins M.J."/>
            <person name="Karaoz U."/>
            <person name="Brodie E.L."/>
            <person name="Williams K.H."/>
            <person name="Hubbard S.S."/>
            <person name="Banfield J.F."/>
        </authorList>
    </citation>
    <scope>NUCLEOTIDE SEQUENCE [LARGE SCALE GENOMIC DNA]</scope>
</reference>
<evidence type="ECO:0008006" key="4">
    <source>
        <dbReference type="Google" id="ProtNLM"/>
    </source>
</evidence>
<evidence type="ECO:0000313" key="2">
    <source>
        <dbReference type="EMBL" id="OGG73899.1"/>
    </source>
</evidence>
<gene>
    <name evidence="2" type="ORF">A3A40_02720</name>
</gene>
<name>A0A1F6EJR7_9BACT</name>
<sequence length="1155" mass="116643">MSDEIFFDGNRYISAGEAASQADLTRDYLARLCKERKILGRRIGKQWYVNQDSLRSFILEQSFDREKRRQHLAESRKREYSSGSAEVPKAVPVLSSRSTHVHDAFRAAIARMPAESAVHAARAIASTPIQAISLAKHGSVHAAVPFVDAVHKMFAGLIALLFVVGTYAFVDAQYARIAERSATFGDAIFSSMTHQLAAVSENPTATLSNIPNALATFARTLNRRVDSFVYGTMFPVRIAETSRASSVAVRVVPRSAPGSSNDDVRGAIPGSGTSSVTRTANAGSSSSSAGRTIIERVVETQRIVSAAGGITEEYLNARLNQLDSKLSSQLYSVSAQSSSNTTQIQSNFAAVGDASRIERLDDITLADSTITGGSISGTSISATSLSASGATSLAGALTVNGTSSLATTTVTGDLTVTGSFTGGSVSFGATTLTGLTATNSTTTNATTTNLFANYASTTHATSTSLFSVLGTFTSSVVNALNAISATITNLTTTELVATNATTTNATSTNSYISNLSAVTASTTNLTFTTAVGGNATTTNLFSTTASSTNLFSANSTIGALSAGTLSLVSTLNVSGLSTFAGFLSTASSTIGDGTQAGGLTVNGGATTTGNAYFAGTVGVGAQSNVASAVVQIDSTTKGFLPPRLTTAQKNAILSPASGLTVFDTDLNKLNVWNGSVWKNVGSTEIGGEVTSGTNNSVLFVDAGTSGPVLAQDNSSFNYASSTHILTLANLSLTAGTSTSFFSTTASSTNLFSTNANLGTVTLGNATSSILFSTTASSTNLFSTNASFGALTIVNGSTFNSLATFGAGYVSQASSTVVGNFTSTGNGIFGGTLGVTGQTTLGQASTTLFSSYGPAYFGATATSSFATNGALTLVNALTYGGVTLSNAVTGTGNMVLSASPTFTGTIAAAALNTSGAITSTATGANVLPYASSTAVSVSGTIYSGTASTTNLTVSSLTANRVPYVTTAGAFTDSANLTFDGSTLALTGSATVSSTLGVSGLSTFAGFISTASSTIGAGTQTGGLTVSGGATTTGNQYIAGTLGVGAQSNVASAVVQIDSTTKGFLPPRLTTAQKNAILSPAPGLTVFDTDLNKLNVYNGSAWKNVGATEINGEVTSGTAGSVLFVGDGGVLGQDNANFAYSTSTGLLSLTRASSTRL</sequence>
<feature type="compositionally biased region" description="Polar residues" evidence="1">
    <location>
        <begin position="271"/>
        <end position="281"/>
    </location>
</feature>
<evidence type="ECO:0000313" key="3">
    <source>
        <dbReference type="Proteomes" id="UP000178427"/>
    </source>
</evidence>
<feature type="region of interest" description="Disordered" evidence="1">
    <location>
        <begin position="255"/>
        <end position="289"/>
    </location>
</feature>
<protein>
    <recommendedName>
        <fullName evidence="4">Helix-turn-helix domain-containing protein</fullName>
    </recommendedName>
</protein>
<dbReference type="Proteomes" id="UP000178427">
    <property type="component" value="Unassembled WGS sequence"/>
</dbReference>
<feature type="non-terminal residue" evidence="2">
    <location>
        <position position="1155"/>
    </location>
</feature>
<dbReference type="EMBL" id="MFMA01000027">
    <property type="protein sequence ID" value="OGG73899.1"/>
    <property type="molecule type" value="Genomic_DNA"/>
</dbReference>
<accession>A0A1F6EJR7</accession>
<dbReference type="STRING" id="1798513.A3A40_02720"/>